<dbReference type="NCBIfam" id="TIGR01315">
    <property type="entry name" value="5C_CHO_kinase"/>
    <property type="match status" value="1"/>
</dbReference>
<evidence type="ECO:0000256" key="1">
    <source>
        <dbReference type="ARBA" id="ARBA00009156"/>
    </source>
</evidence>
<dbReference type="Proteomes" id="UP001271890">
    <property type="component" value="Unassembled WGS sequence"/>
</dbReference>
<keyword evidence="2" id="KW-0808">Transferase</keyword>
<protein>
    <submittedName>
        <fullName evidence="6">FGGY-family carbohydrate kinase</fullName>
    </submittedName>
</protein>
<dbReference type="InterPro" id="IPR018484">
    <property type="entry name" value="FGGY_N"/>
</dbReference>
<evidence type="ECO:0000259" key="4">
    <source>
        <dbReference type="Pfam" id="PF00370"/>
    </source>
</evidence>
<dbReference type="InterPro" id="IPR018485">
    <property type="entry name" value="FGGY_C"/>
</dbReference>
<evidence type="ECO:0000256" key="2">
    <source>
        <dbReference type="ARBA" id="ARBA00022679"/>
    </source>
</evidence>
<keyword evidence="3 6" id="KW-0418">Kinase</keyword>
<keyword evidence="7" id="KW-1185">Reference proteome</keyword>
<evidence type="ECO:0000313" key="6">
    <source>
        <dbReference type="EMBL" id="MDX7985864.1"/>
    </source>
</evidence>
<comment type="caution">
    <text evidence="6">The sequence shown here is derived from an EMBL/GenBank/DDBJ whole genome shotgun (WGS) entry which is preliminary data.</text>
</comment>
<dbReference type="SUPFAM" id="SSF53067">
    <property type="entry name" value="Actin-like ATPase domain"/>
    <property type="match status" value="2"/>
</dbReference>
<feature type="domain" description="Carbohydrate kinase FGGY N-terminal" evidence="4">
    <location>
        <begin position="15"/>
        <end position="272"/>
    </location>
</feature>
<proteinExistence type="inferred from homology"/>
<dbReference type="Gene3D" id="3.30.420.40">
    <property type="match status" value="1"/>
</dbReference>
<evidence type="ECO:0000256" key="3">
    <source>
        <dbReference type="ARBA" id="ARBA00022777"/>
    </source>
</evidence>
<sequence length="542" mass="58010">MNSNVQIRAESNKVVIGVDVGTGSARAGIFDMNGKMLASAKHDITLYRYNAHFVEQSSREIWDAVCYCIKEAMLYSGSTPQQVAGIGFDATCSLVVLGKDKQPISVSPSEDPDRNIIVWMDHRATGQAERINATGHPVLNYVGGKISPEMETPKILWLKENRRESFDNAWQFFDLADFLTWKSTDSLSRSTCTVTCKWTYLAHEKRWDADYFRQIGLSELADENFARIGQSIVEPATPCGQGLTEDAAQQMGLLAGTPVAAGMIDAHAGGIGTVGVSGDATRNMAYVFGTSSCTMTTTQEPVFIPGVWGPYFSAMVPGMWLNEGGQSATGAAIDQLLSLHPATREAKAMAKEKGIPLPVFLADMVMEKTPSASQAVELAEGIHVVPEFLGNRAPFADPNARAVIAGLGMENNLANLLSLYIAGVCGIGYGLRQIIEAQAKSGAAIENIVVSGGAGQHPLIRQLLADTCGVPVVATQASEPVLLGSAILGAVAGGVSESVGQAMAHFSAIDRTYSPNGAYRERHNIRFDSFQNLQQCAREIKG</sequence>
<evidence type="ECO:0000313" key="7">
    <source>
        <dbReference type="Proteomes" id="UP001271890"/>
    </source>
</evidence>
<feature type="domain" description="Carbohydrate kinase FGGY C-terminal" evidence="5">
    <location>
        <begin position="284"/>
        <end position="492"/>
    </location>
</feature>
<dbReference type="InterPro" id="IPR006003">
    <property type="entry name" value="FGGY_RbtK-like"/>
</dbReference>
<evidence type="ECO:0000259" key="5">
    <source>
        <dbReference type="Pfam" id="PF02782"/>
    </source>
</evidence>
<name>A0ABU4S3U9_9GAMM</name>
<dbReference type="InterPro" id="IPR043129">
    <property type="entry name" value="ATPase_NBD"/>
</dbReference>
<reference evidence="7" key="1">
    <citation type="journal article" date="2024" name="Toxins">
        <title>Genome Sequence Analysis of Native Xenorhabdus Strains Isolated from Entomopathogenic Nematodes in Argentina.</title>
        <authorList>
            <person name="Palma L."/>
            <person name="Frizzo L."/>
            <person name="Kaiser S."/>
            <person name="Berry C."/>
            <person name="Caballero P."/>
            <person name="Bode H.B."/>
            <person name="Del Valle E.E."/>
        </authorList>
    </citation>
    <scope>NUCLEOTIDE SEQUENCE [LARGE SCALE GENOMIC DNA]</scope>
    <source>
        <strain evidence="7">12</strain>
    </source>
</reference>
<dbReference type="RefSeq" id="WP_319928315.1">
    <property type="nucleotide sequence ID" value="NZ_VCDN01000003.1"/>
</dbReference>
<accession>A0ABU4S3U9</accession>
<dbReference type="PANTHER" id="PTHR43435:SF4">
    <property type="entry name" value="FGGY CARBOHYDRATE KINASE DOMAIN-CONTAINING PROTEIN"/>
    <property type="match status" value="1"/>
</dbReference>
<dbReference type="Pfam" id="PF02782">
    <property type="entry name" value="FGGY_C"/>
    <property type="match status" value="1"/>
</dbReference>
<dbReference type="PANTHER" id="PTHR43435">
    <property type="entry name" value="RIBULOKINASE"/>
    <property type="match status" value="1"/>
</dbReference>
<dbReference type="Pfam" id="PF00370">
    <property type="entry name" value="FGGY_N"/>
    <property type="match status" value="1"/>
</dbReference>
<dbReference type="GO" id="GO:0016301">
    <property type="term" value="F:kinase activity"/>
    <property type="evidence" value="ECO:0007669"/>
    <property type="project" value="UniProtKB-KW"/>
</dbReference>
<dbReference type="InterPro" id="IPR000577">
    <property type="entry name" value="Carb_kinase_FGGY"/>
</dbReference>
<dbReference type="Gene3D" id="1.20.58.2240">
    <property type="match status" value="1"/>
</dbReference>
<comment type="similarity">
    <text evidence="1">Belongs to the FGGY kinase family.</text>
</comment>
<dbReference type="CDD" id="cd07782">
    <property type="entry name" value="ASKHA_NBD_FGGY_D-RBK"/>
    <property type="match status" value="1"/>
</dbReference>
<dbReference type="PIRSF" id="PIRSF000538">
    <property type="entry name" value="GlpK"/>
    <property type="match status" value="1"/>
</dbReference>
<dbReference type="EMBL" id="VCDN01000003">
    <property type="protein sequence ID" value="MDX7985864.1"/>
    <property type="molecule type" value="Genomic_DNA"/>
</dbReference>
<organism evidence="6 7">
    <name type="scientific">Xenorhabdus santafensis</name>
    <dbReference type="NCBI Taxonomy" id="2582833"/>
    <lineage>
        <taxon>Bacteria</taxon>
        <taxon>Pseudomonadati</taxon>
        <taxon>Pseudomonadota</taxon>
        <taxon>Gammaproteobacteria</taxon>
        <taxon>Enterobacterales</taxon>
        <taxon>Morganellaceae</taxon>
        <taxon>Xenorhabdus</taxon>
    </lineage>
</organism>
<gene>
    <name evidence="6" type="ORF">FE392_00720</name>
</gene>